<dbReference type="Proteomes" id="UP000887566">
    <property type="component" value="Unplaced"/>
</dbReference>
<keyword evidence="2" id="KW-0732">Signal</keyword>
<dbReference type="SUPFAM" id="SSF47862">
    <property type="entry name" value="Saposin"/>
    <property type="match status" value="1"/>
</dbReference>
<dbReference type="InterPro" id="IPR011001">
    <property type="entry name" value="Saposin-like"/>
</dbReference>
<feature type="signal peptide" evidence="2">
    <location>
        <begin position="1"/>
        <end position="22"/>
    </location>
</feature>
<dbReference type="PROSITE" id="PS50015">
    <property type="entry name" value="SAP_B"/>
    <property type="match status" value="1"/>
</dbReference>
<reference evidence="5" key="1">
    <citation type="submission" date="2022-11" db="UniProtKB">
        <authorList>
            <consortium name="WormBaseParasite"/>
        </authorList>
    </citation>
    <scope>IDENTIFICATION</scope>
</reference>
<keyword evidence="4" id="KW-1185">Reference proteome</keyword>
<dbReference type="InterPro" id="IPR008139">
    <property type="entry name" value="SaposinB_dom"/>
</dbReference>
<feature type="chain" id="PRO_5037042279" evidence="2">
    <location>
        <begin position="23"/>
        <end position="105"/>
    </location>
</feature>
<keyword evidence="1" id="KW-1015">Disulfide bond</keyword>
<evidence type="ECO:0000313" key="5">
    <source>
        <dbReference type="WBParaSite" id="PSAMB.scaffold9581size4825.g32558.t1"/>
    </source>
</evidence>
<feature type="domain" description="Saposin B-type" evidence="3">
    <location>
        <begin position="28"/>
        <end position="105"/>
    </location>
</feature>
<name>A0A914XTR2_9BILA</name>
<dbReference type="WBParaSite" id="PSAMB.scaffold9581size4825.g32558.t1">
    <property type="protein sequence ID" value="PSAMB.scaffold9581size4825.g32558.t1"/>
    <property type="gene ID" value="PSAMB.scaffold9581size4825.g32558"/>
</dbReference>
<evidence type="ECO:0000256" key="1">
    <source>
        <dbReference type="ARBA" id="ARBA00023157"/>
    </source>
</evidence>
<evidence type="ECO:0000313" key="4">
    <source>
        <dbReference type="Proteomes" id="UP000887566"/>
    </source>
</evidence>
<evidence type="ECO:0000256" key="2">
    <source>
        <dbReference type="SAM" id="SignalP"/>
    </source>
</evidence>
<evidence type="ECO:0000259" key="3">
    <source>
        <dbReference type="PROSITE" id="PS50015"/>
    </source>
</evidence>
<sequence length="105" mass="11551">MFNKRAFIVVLVLLSAVPQTLSVPRPREKLFCDFCQWAVGFILDHYGPGESAGELAAAVCAADDWNISGAICTALVYELAEHIIEMLENDLHVDPLDVCKDVDLC</sequence>
<dbReference type="SMART" id="SM00741">
    <property type="entry name" value="SapB"/>
    <property type="match status" value="1"/>
</dbReference>
<dbReference type="Gene3D" id="1.10.225.10">
    <property type="entry name" value="Saposin-like"/>
    <property type="match status" value="1"/>
</dbReference>
<proteinExistence type="predicted"/>
<protein>
    <submittedName>
        <fullName evidence="5">Saposin B-type domain-containing protein</fullName>
    </submittedName>
</protein>
<organism evidence="4 5">
    <name type="scientific">Plectus sambesii</name>
    <dbReference type="NCBI Taxonomy" id="2011161"/>
    <lineage>
        <taxon>Eukaryota</taxon>
        <taxon>Metazoa</taxon>
        <taxon>Ecdysozoa</taxon>
        <taxon>Nematoda</taxon>
        <taxon>Chromadorea</taxon>
        <taxon>Plectida</taxon>
        <taxon>Plectina</taxon>
        <taxon>Plectoidea</taxon>
        <taxon>Plectidae</taxon>
        <taxon>Plectus</taxon>
    </lineage>
</organism>
<dbReference type="AlphaFoldDB" id="A0A914XTR2"/>
<accession>A0A914XTR2</accession>